<keyword evidence="2" id="KW-1185">Reference proteome</keyword>
<dbReference type="AlphaFoldDB" id="A0A922LCG7"/>
<proteinExistence type="predicted"/>
<accession>A0A922LCG7</accession>
<dbReference type="Proteomes" id="UP000790347">
    <property type="component" value="Unassembled WGS sequence"/>
</dbReference>
<dbReference type="InterPro" id="IPR039842">
    <property type="entry name" value="TBC1D7"/>
</dbReference>
<dbReference type="PANTHER" id="PTHR13530:SF3">
    <property type="entry name" value="TBC1 DOMAIN FAMILY MEMBER 7"/>
    <property type="match status" value="1"/>
</dbReference>
<organism evidence="1 2">
    <name type="scientific">Dermatophagoides farinae</name>
    <name type="common">American house dust mite</name>
    <dbReference type="NCBI Taxonomy" id="6954"/>
    <lineage>
        <taxon>Eukaryota</taxon>
        <taxon>Metazoa</taxon>
        <taxon>Ecdysozoa</taxon>
        <taxon>Arthropoda</taxon>
        <taxon>Chelicerata</taxon>
        <taxon>Arachnida</taxon>
        <taxon>Acari</taxon>
        <taxon>Acariformes</taxon>
        <taxon>Sarcoptiformes</taxon>
        <taxon>Astigmata</taxon>
        <taxon>Psoroptidia</taxon>
        <taxon>Analgoidea</taxon>
        <taxon>Pyroglyphidae</taxon>
        <taxon>Dermatophagoidinae</taxon>
        <taxon>Dermatophagoides</taxon>
    </lineage>
</organism>
<comment type="caution">
    <text evidence="1">The sequence shown here is derived from an EMBL/GenBank/DDBJ whole genome shotgun (WGS) entry which is preliminary data.</text>
</comment>
<sequence length="390" mass="45690">MSNDDRNFRYGYYEKVGFGGIEEKKSLEILLRENPPDLLSRLAQLASRYSLSPGQRKQVWQLLLDVIKPDNRINEIRCQTRRKIVQHIIQALTVMGLVNHEQINIDDDSMLAERIINVQDYPRMIVIIFLLETKQLASTMNIAHQLQKIDTHDLLYLSEVFAKEFVHTNSPSSLPPYTFEDTYWIYKHFMLIINSNIGTLIETYEKFIQYLSHEDNTLHNHLVKNGIIKQIDNNCNCNCNGNGNNNNLNFQFSHHHHHQQQQQSLTNNSNQHTQNSTLLQPSTSQSWICRQNSIHQKKVHTFRPIITWFVRFFSGIIHQNFVIRVLDKVIGCLINGSRPFYVLISVSKALILYQRKQLLRLNNTEQLKHQLLMPLSLEESENIFFRAVNN</sequence>
<reference evidence="1" key="1">
    <citation type="submission" date="2013-05" db="EMBL/GenBank/DDBJ databases">
        <authorList>
            <person name="Yim A.K.Y."/>
            <person name="Chan T.F."/>
            <person name="Ji K.M."/>
            <person name="Liu X.Y."/>
            <person name="Zhou J.W."/>
            <person name="Li R.Q."/>
            <person name="Yang K.Y."/>
            <person name="Li J."/>
            <person name="Li M."/>
            <person name="Law P.T.W."/>
            <person name="Wu Y.L."/>
            <person name="Cai Z.L."/>
            <person name="Qin H."/>
            <person name="Bao Y."/>
            <person name="Leung R.K.K."/>
            <person name="Ng P.K.S."/>
            <person name="Zou J."/>
            <person name="Zhong X.J."/>
            <person name="Ran P.X."/>
            <person name="Zhong N.S."/>
            <person name="Liu Z.G."/>
            <person name="Tsui S.K.W."/>
        </authorList>
    </citation>
    <scope>NUCLEOTIDE SEQUENCE</scope>
    <source>
        <strain evidence="1">Derf</strain>
        <tissue evidence="1">Whole organism</tissue>
    </source>
</reference>
<dbReference type="Gene3D" id="1.10.472.80">
    <property type="entry name" value="Ypt/Rab-GAP domain of gyp1p, domain 3"/>
    <property type="match status" value="1"/>
</dbReference>
<evidence type="ECO:0000313" key="1">
    <source>
        <dbReference type="EMBL" id="KAH9526360.1"/>
    </source>
</evidence>
<reference evidence="1" key="2">
    <citation type="journal article" date="2022" name="Res Sq">
        <title>Comparative Genomics Reveals Insights into the Divergent Evolution of Astigmatic Mites and Household Pest Adaptations.</title>
        <authorList>
            <person name="Xiong Q."/>
            <person name="Wan A.T.-Y."/>
            <person name="Liu X.-Y."/>
            <person name="Fung C.S.-H."/>
            <person name="Xiao X."/>
            <person name="Malainual N."/>
            <person name="Hou J."/>
            <person name="Wang L."/>
            <person name="Wang M."/>
            <person name="Yang K."/>
            <person name="Cui Y."/>
            <person name="Leung E."/>
            <person name="Nong W."/>
            <person name="Shin S.-K."/>
            <person name="Au S."/>
            <person name="Jeong K.Y."/>
            <person name="Chew F.T."/>
            <person name="Hui J."/>
            <person name="Leung T.F."/>
            <person name="Tungtrongchitr A."/>
            <person name="Zhong N."/>
            <person name="Liu Z."/>
            <person name="Tsui S."/>
        </authorList>
    </citation>
    <scope>NUCLEOTIDE SEQUENCE</scope>
    <source>
        <strain evidence="1">Derf</strain>
        <tissue evidence="1">Whole organism</tissue>
    </source>
</reference>
<dbReference type="GO" id="GO:0032007">
    <property type="term" value="P:negative regulation of TOR signaling"/>
    <property type="evidence" value="ECO:0007669"/>
    <property type="project" value="TreeGrafter"/>
</dbReference>
<dbReference type="PANTHER" id="PTHR13530">
    <property type="entry name" value="TBC1 DOMAIN FAMILY MEMBER 7"/>
    <property type="match status" value="1"/>
</dbReference>
<name>A0A922LCG7_DERFA</name>
<evidence type="ECO:0000313" key="2">
    <source>
        <dbReference type="Proteomes" id="UP000790347"/>
    </source>
</evidence>
<dbReference type="GO" id="GO:0005096">
    <property type="term" value="F:GTPase activator activity"/>
    <property type="evidence" value="ECO:0007669"/>
    <property type="project" value="TreeGrafter"/>
</dbReference>
<dbReference type="EMBL" id="ASGP02000001">
    <property type="protein sequence ID" value="KAH9526360.1"/>
    <property type="molecule type" value="Genomic_DNA"/>
</dbReference>
<dbReference type="Gene3D" id="1.10.10.750">
    <property type="entry name" value="Ypt/Rab-GAP domain of gyp1p, domain 1"/>
    <property type="match status" value="1"/>
</dbReference>
<protein>
    <submittedName>
        <fullName evidence="1">TBC1 domain member 7</fullName>
    </submittedName>
</protein>
<gene>
    <name evidence="1" type="primary">TBC1D7</name>
    <name evidence="1" type="ORF">DERF_000458</name>
</gene>